<dbReference type="Pfam" id="PF13676">
    <property type="entry name" value="TIR_2"/>
    <property type="match status" value="1"/>
</dbReference>
<evidence type="ECO:0000256" key="6">
    <source>
        <dbReference type="ARBA" id="ARBA00022737"/>
    </source>
</evidence>
<evidence type="ECO:0000313" key="15">
    <source>
        <dbReference type="RefSeq" id="XP_015516664.1"/>
    </source>
</evidence>
<dbReference type="InterPro" id="IPR035897">
    <property type="entry name" value="Toll_tir_struct_dom_sf"/>
</dbReference>
<feature type="chain" id="PRO_5026738610" evidence="12">
    <location>
        <begin position="27"/>
        <end position="1103"/>
    </location>
</feature>
<organism evidence="15">
    <name type="scientific">Neodiprion lecontei</name>
    <name type="common">Redheaded pine sawfly</name>
    <dbReference type="NCBI Taxonomy" id="441921"/>
    <lineage>
        <taxon>Eukaryota</taxon>
        <taxon>Metazoa</taxon>
        <taxon>Ecdysozoa</taxon>
        <taxon>Arthropoda</taxon>
        <taxon>Hexapoda</taxon>
        <taxon>Insecta</taxon>
        <taxon>Pterygota</taxon>
        <taxon>Neoptera</taxon>
        <taxon>Endopterygota</taxon>
        <taxon>Hymenoptera</taxon>
        <taxon>Tenthredinoidea</taxon>
        <taxon>Diprionidae</taxon>
        <taxon>Diprioninae</taxon>
        <taxon>Neodiprion</taxon>
    </lineage>
</organism>
<dbReference type="GO" id="GO:0007165">
    <property type="term" value="P:signal transduction"/>
    <property type="evidence" value="ECO:0007669"/>
    <property type="project" value="InterPro"/>
</dbReference>
<dbReference type="InParanoid" id="A0A6J0BQ05"/>
<keyword evidence="6" id="KW-0677">Repeat</keyword>
<dbReference type="GO" id="GO:0038023">
    <property type="term" value="F:signaling receptor activity"/>
    <property type="evidence" value="ECO:0007669"/>
    <property type="project" value="TreeGrafter"/>
</dbReference>
<evidence type="ECO:0000256" key="4">
    <source>
        <dbReference type="ARBA" id="ARBA00022692"/>
    </source>
</evidence>
<dbReference type="FunFam" id="3.80.10.10:FF:001164">
    <property type="entry name" value="GH01279p"/>
    <property type="match status" value="2"/>
</dbReference>
<dbReference type="InterPro" id="IPR000483">
    <property type="entry name" value="Cys-rich_flank_reg_C"/>
</dbReference>
<dbReference type="FunCoup" id="A0A6J0BQ05">
    <property type="interactions" value="82"/>
</dbReference>
<evidence type="ECO:0000259" key="13">
    <source>
        <dbReference type="PROSITE" id="PS50104"/>
    </source>
</evidence>
<keyword evidence="10" id="KW-0325">Glycoprotein</keyword>
<keyword evidence="5 12" id="KW-0732">Signal</keyword>
<evidence type="ECO:0000256" key="10">
    <source>
        <dbReference type="ARBA" id="ARBA00023180"/>
    </source>
</evidence>
<keyword evidence="3" id="KW-0433">Leucine-rich repeat</keyword>
<dbReference type="InterPro" id="IPR003591">
    <property type="entry name" value="Leu-rich_rpt_typical-subtyp"/>
</dbReference>
<dbReference type="SMART" id="SM00369">
    <property type="entry name" value="LRR_TYP"/>
    <property type="match status" value="13"/>
</dbReference>
<keyword evidence="7" id="KW-1133">Transmembrane helix</keyword>
<dbReference type="OrthoDB" id="1421090at2759"/>
<gene>
    <name evidence="15" type="primary">LOC107221983</name>
</gene>
<dbReference type="SMART" id="SM00082">
    <property type="entry name" value="LRRCT"/>
    <property type="match status" value="2"/>
</dbReference>
<keyword evidence="8" id="KW-0472">Membrane</keyword>
<dbReference type="RefSeq" id="XP_015516664.1">
    <property type="nucleotide sequence ID" value="XM_015661178.2"/>
</dbReference>
<dbReference type="InterPro" id="IPR000157">
    <property type="entry name" value="TIR_dom"/>
</dbReference>
<dbReference type="InterPro" id="IPR032675">
    <property type="entry name" value="LRR_dom_sf"/>
</dbReference>
<keyword evidence="4" id="KW-0812">Transmembrane</keyword>
<dbReference type="AlphaFoldDB" id="A0A6J0BQ05"/>
<dbReference type="CTD" id="109651"/>
<dbReference type="PROSITE" id="PS51450">
    <property type="entry name" value="LRR"/>
    <property type="match status" value="3"/>
</dbReference>
<dbReference type="PRINTS" id="PR01537">
    <property type="entry name" value="INTRLKN1R1F"/>
</dbReference>
<name>A0A6J0BQ05_NEOLC</name>
<dbReference type="GeneID" id="107221983"/>
<dbReference type="Gene3D" id="3.40.50.10140">
    <property type="entry name" value="Toll/interleukin-1 receptor homology (TIR) domain"/>
    <property type="match status" value="1"/>
</dbReference>
<evidence type="ECO:0000256" key="5">
    <source>
        <dbReference type="ARBA" id="ARBA00022729"/>
    </source>
</evidence>
<reference evidence="15" key="1">
    <citation type="submission" date="2025-08" db="UniProtKB">
        <authorList>
            <consortium name="RefSeq"/>
        </authorList>
    </citation>
    <scope>IDENTIFICATION</scope>
    <source>
        <tissue evidence="15">Thorax and Abdomen</tissue>
    </source>
</reference>
<dbReference type="PROSITE" id="PS50104">
    <property type="entry name" value="TIR"/>
    <property type="match status" value="1"/>
</dbReference>
<comment type="subcellular location">
    <subcellularLocation>
        <location evidence="1">Membrane</location>
        <topology evidence="1">Single-pass type I membrane protein</topology>
    </subcellularLocation>
</comment>
<feature type="domain" description="TIR" evidence="13">
    <location>
        <begin position="843"/>
        <end position="979"/>
    </location>
</feature>
<keyword evidence="14" id="KW-1185">Reference proteome</keyword>
<evidence type="ECO:0000256" key="7">
    <source>
        <dbReference type="ARBA" id="ARBA00022989"/>
    </source>
</evidence>
<dbReference type="PANTHER" id="PTHR24365:SF541">
    <property type="entry name" value="PROTEIN TOLL-RELATED"/>
    <property type="match status" value="1"/>
</dbReference>
<accession>A0A6J0BQ05</accession>
<evidence type="ECO:0000256" key="11">
    <source>
        <dbReference type="SAM" id="MobiDB-lite"/>
    </source>
</evidence>
<feature type="region of interest" description="Disordered" evidence="11">
    <location>
        <begin position="1014"/>
        <end position="1039"/>
    </location>
</feature>
<keyword evidence="9" id="KW-0675">Receptor</keyword>
<sequence>MKKKMEKSGLTWSLLLLLVCIDQSLQQPCEYTGLDCDFNKRNVDECEFTCPSFLADSRFDITIWPRKVAKIQCNMDPPWSDFKLNSTGEVEDVEEVRIQYCSLPDVPLHEITERLGVQPIQKLKFESYKNLSSILKRRHLSGFPKIEELSLHSNYLRRVPDDLLDDFPELIALGLRENELEDLPENFFRNLSKLQVLELGNNKMTHISPSLFSGLNDLTFLNLWSNQLTEIEAHTFVGLTALKSLGLQTNKLTTIHPEGFKPLINLNELSISGNYFTSLPEDLLSENRNLKMFTLKYNRVDLTTLPKRFLSSLPRLEEVYLGYNKLTRLPEDLLSNSTSIKILDLSHNSLSTLPKSIFKDAINLTSLNLSWNKITSLPGRIFQSMAKLQKMELQNNNIFQITQDLFSGLNALEDLNLESNGMRIIEPNSFDPLMSLKFARLSLNNITLNDNLSAAEASPFEKCENLVELHLANNSITHIFQDWCTILSKLRMIDLKYNQISKIDTFDLNFIPNHVTVDIRHNNIKEIDLVWAESLVDDPKIKLAADRTVIISVDENPIVCDCGLNSFLKYLNGQMHPNVQKLFHIKPDQLKCSGPQFMAGTRVSDLKYKSFECYKGTCGEKCDCWLRENANTIIANCSHRLLREAPERFNLEGYNVELDLSGNLLTEMPLVNKLGYGNVTALLLSHNNISSFSANAVPPTLKVLELDGNNMKRMNTTALEIVENSTPLQRLTLDRNPWTCDCEANGFRKFIQENGRKLPEILNTSCGGETHKGKKFSTLTADELCPSATREIIVGSLIVAAIGLLIGVVATFCCKYQFQIEIWLYNHPMFGKLFAEETVDKNKMYDAFVSHAHQDQKFVDEELIPKLENGADEFKLCVHYRDWNVGEVIPEQIARSVEESRRTILVVSPDFIQSMWGKLEFQAAHRQALNDRRRRVIIIIYGEIGPTDKLDEELRAYLKMNTYVKWGDPWFWEKLIYAMPHRGRGKPRGENARRGRSQREKNILRNHQQLLQLNPDRNGLVNSPGAPDTPPPLTTPPANSLNTFMSNDSAKSEVVITDCLEKEMANINAFNSPMDLSRKSQRSERKITDGKDTILLNHVNAVA</sequence>
<evidence type="ECO:0000256" key="12">
    <source>
        <dbReference type="SAM" id="SignalP"/>
    </source>
</evidence>
<dbReference type="SUPFAM" id="SSF52200">
    <property type="entry name" value="Toll/Interleukin receptor TIR domain"/>
    <property type="match status" value="1"/>
</dbReference>
<proteinExistence type="inferred from homology"/>
<evidence type="ECO:0000256" key="2">
    <source>
        <dbReference type="ARBA" id="ARBA00009634"/>
    </source>
</evidence>
<evidence type="ECO:0000256" key="8">
    <source>
        <dbReference type="ARBA" id="ARBA00023136"/>
    </source>
</evidence>
<dbReference type="InterPro" id="IPR001611">
    <property type="entry name" value="Leu-rich_rpt"/>
</dbReference>
<evidence type="ECO:0000256" key="1">
    <source>
        <dbReference type="ARBA" id="ARBA00004479"/>
    </source>
</evidence>
<dbReference type="SMART" id="SM00255">
    <property type="entry name" value="TIR"/>
    <property type="match status" value="1"/>
</dbReference>
<dbReference type="PANTHER" id="PTHR24365">
    <property type="entry name" value="TOLL-LIKE RECEPTOR"/>
    <property type="match status" value="1"/>
</dbReference>
<dbReference type="Proteomes" id="UP000829291">
    <property type="component" value="Chromosome 1"/>
</dbReference>
<dbReference type="SUPFAM" id="SSF52058">
    <property type="entry name" value="L domain-like"/>
    <property type="match status" value="2"/>
</dbReference>
<dbReference type="SMART" id="SM00364">
    <property type="entry name" value="LRR_BAC"/>
    <property type="match status" value="6"/>
</dbReference>
<dbReference type="Pfam" id="PF13855">
    <property type="entry name" value="LRR_8"/>
    <property type="match status" value="4"/>
</dbReference>
<evidence type="ECO:0000256" key="9">
    <source>
        <dbReference type="ARBA" id="ARBA00023170"/>
    </source>
</evidence>
<dbReference type="Gene3D" id="3.80.10.10">
    <property type="entry name" value="Ribonuclease Inhibitor"/>
    <property type="match status" value="3"/>
</dbReference>
<dbReference type="KEGG" id="nlo:107221983"/>
<evidence type="ECO:0000256" key="3">
    <source>
        <dbReference type="ARBA" id="ARBA00022614"/>
    </source>
</evidence>
<comment type="similarity">
    <text evidence="2">Belongs to the Toll-like receptor family.</text>
</comment>
<protein>
    <submittedName>
        <fullName evidence="15">Protein toll</fullName>
    </submittedName>
</protein>
<dbReference type="FunFam" id="3.40.50.10140:FF:000020">
    <property type="entry name" value="Blast:Protein toll"/>
    <property type="match status" value="1"/>
</dbReference>
<evidence type="ECO:0000313" key="14">
    <source>
        <dbReference type="Proteomes" id="UP000829291"/>
    </source>
</evidence>
<dbReference type="GO" id="GO:0005886">
    <property type="term" value="C:plasma membrane"/>
    <property type="evidence" value="ECO:0007669"/>
    <property type="project" value="TreeGrafter"/>
</dbReference>
<feature type="signal peptide" evidence="12">
    <location>
        <begin position="1"/>
        <end position="26"/>
    </location>
</feature>